<dbReference type="PROSITE" id="PS50111">
    <property type="entry name" value="CHEMOTAXIS_TRANSDUC_2"/>
    <property type="match status" value="1"/>
</dbReference>
<comment type="caution">
    <text evidence="8">The sequence shown here is derived from an EMBL/GenBank/DDBJ whole genome shotgun (WGS) entry which is preliminary data.</text>
</comment>
<evidence type="ECO:0000256" key="4">
    <source>
        <dbReference type="SAM" id="Coils"/>
    </source>
</evidence>
<dbReference type="OrthoDB" id="1115140at2"/>
<dbReference type="GO" id="GO:0007165">
    <property type="term" value="P:signal transduction"/>
    <property type="evidence" value="ECO:0007669"/>
    <property type="project" value="UniProtKB-KW"/>
</dbReference>
<dbReference type="InterPro" id="IPR004090">
    <property type="entry name" value="Chemotax_Me-accpt_rcpt"/>
</dbReference>
<dbReference type="Pfam" id="PF00672">
    <property type="entry name" value="HAMP"/>
    <property type="match status" value="1"/>
</dbReference>
<proteinExistence type="inferred from homology"/>
<evidence type="ECO:0000259" key="7">
    <source>
        <dbReference type="PROSITE" id="PS50885"/>
    </source>
</evidence>
<dbReference type="InterPro" id="IPR051310">
    <property type="entry name" value="MCP_chemotaxis"/>
</dbReference>
<feature type="domain" description="Methyl-accepting transducer" evidence="6">
    <location>
        <begin position="399"/>
        <end position="614"/>
    </location>
</feature>
<evidence type="ECO:0000259" key="6">
    <source>
        <dbReference type="PROSITE" id="PS50111"/>
    </source>
</evidence>
<feature type="coiled-coil region" evidence="4">
    <location>
        <begin position="585"/>
        <end position="623"/>
    </location>
</feature>
<protein>
    <recommendedName>
        <fullName evidence="10">Methyl-accepting chemotaxis protein</fullName>
    </recommendedName>
</protein>
<keyword evidence="9" id="KW-1185">Reference proteome</keyword>
<dbReference type="CDD" id="cd06225">
    <property type="entry name" value="HAMP"/>
    <property type="match status" value="1"/>
</dbReference>
<evidence type="ECO:0000256" key="1">
    <source>
        <dbReference type="ARBA" id="ARBA00022500"/>
    </source>
</evidence>
<dbReference type="Gene3D" id="3.30.450.20">
    <property type="entry name" value="PAS domain"/>
    <property type="match status" value="1"/>
</dbReference>
<evidence type="ECO:0008006" key="10">
    <source>
        <dbReference type="Google" id="ProtNLM"/>
    </source>
</evidence>
<evidence type="ECO:0000256" key="5">
    <source>
        <dbReference type="SAM" id="Phobius"/>
    </source>
</evidence>
<dbReference type="SUPFAM" id="SSF58104">
    <property type="entry name" value="Methyl-accepting chemotaxis protein (MCP) signaling domain"/>
    <property type="match status" value="1"/>
</dbReference>
<evidence type="ECO:0000313" key="8">
    <source>
        <dbReference type="EMBL" id="PWD97921.1"/>
    </source>
</evidence>
<feature type="transmembrane region" description="Helical" evidence="5">
    <location>
        <begin position="322"/>
        <end position="340"/>
    </location>
</feature>
<keyword evidence="5" id="KW-0472">Membrane</keyword>
<dbReference type="InterPro" id="IPR004089">
    <property type="entry name" value="MCPsignal_dom"/>
</dbReference>
<dbReference type="Gene3D" id="1.10.287.950">
    <property type="entry name" value="Methyl-accepting chemotaxis protein"/>
    <property type="match status" value="1"/>
</dbReference>
<dbReference type="RefSeq" id="WP_109265939.1">
    <property type="nucleotide sequence ID" value="NZ_QEWP01000022.1"/>
</dbReference>
<accession>A0A2U2B4B9</accession>
<dbReference type="InterPro" id="IPR029151">
    <property type="entry name" value="Sensor-like_sf"/>
</dbReference>
<dbReference type="Pfam" id="PF17201">
    <property type="entry name" value="Cache_3-Cache_2"/>
    <property type="match status" value="1"/>
</dbReference>
<dbReference type="EMBL" id="QEWP01000022">
    <property type="protein sequence ID" value="PWD97921.1"/>
    <property type="molecule type" value="Genomic_DNA"/>
</dbReference>
<dbReference type="GO" id="GO:0005886">
    <property type="term" value="C:plasma membrane"/>
    <property type="evidence" value="ECO:0007669"/>
    <property type="project" value="TreeGrafter"/>
</dbReference>
<gene>
    <name evidence="8" type="ORF">DDZ16_18365</name>
</gene>
<dbReference type="GO" id="GO:0004888">
    <property type="term" value="F:transmembrane signaling receptor activity"/>
    <property type="evidence" value="ECO:0007669"/>
    <property type="project" value="InterPro"/>
</dbReference>
<dbReference type="PROSITE" id="PS50885">
    <property type="entry name" value="HAMP"/>
    <property type="match status" value="1"/>
</dbReference>
<keyword evidence="3" id="KW-0807">Transducer</keyword>
<keyword evidence="5" id="KW-0812">Transmembrane</keyword>
<dbReference type="SMART" id="SM00283">
    <property type="entry name" value="MA"/>
    <property type="match status" value="1"/>
</dbReference>
<feature type="transmembrane region" description="Helical" evidence="5">
    <location>
        <begin position="12"/>
        <end position="33"/>
    </location>
</feature>
<keyword evidence="5" id="KW-1133">Transmembrane helix</keyword>
<dbReference type="CDD" id="cd12912">
    <property type="entry name" value="PDC2_MCP_like"/>
    <property type="match status" value="1"/>
</dbReference>
<feature type="domain" description="HAMP" evidence="7">
    <location>
        <begin position="342"/>
        <end position="394"/>
    </location>
</feature>
<dbReference type="Pfam" id="PF00015">
    <property type="entry name" value="MCPsignal"/>
    <property type="match status" value="1"/>
</dbReference>
<dbReference type="InterPro" id="IPR003660">
    <property type="entry name" value="HAMP_dom"/>
</dbReference>
<dbReference type="Proteomes" id="UP000244956">
    <property type="component" value="Unassembled WGS sequence"/>
</dbReference>
<dbReference type="InterPro" id="IPR033462">
    <property type="entry name" value="Cache_3-Cache_2"/>
</dbReference>
<dbReference type="GO" id="GO:0006935">
    <property type="term" value="P:chemotaxis"/>
    <property type="evidence" value="ECO:0007669"/>
    <property type="project" value="UniProtKB-KW"/>
</dbReference>
<comment type="similarity">
    <text evidence="2">Belongs to the methyl-accepting chemotaxis (MCP) protein family.</text>
</comment>
<dbReference type="SMART" id="SM00304">
    <property type="entry name" value="HAMP"/>
    <property type="match status" value="1"/>
</dbReference>
<evidence type="ECO:0000256" key="3">
    <source>
        <dbReference type="PROSITE-ProRule" id="PRU00284"/>
    </source>
</evidence>
<dbReference type="AlphaFoldDB" id="A0A2U2B4B9"/>
<evidence type="ECO:0000256" key="2">
    <source>
        <dbReference type="ARBA" id="ARBA00029447"/>
    </source>
</evidence>
<dbReference type="PRINTS" id="PR00260">
    <property type="entry name" value="CHEMTRNSDUCR"/>
</dbReference>
<keyword evidence="4" id="KW-0175">Coiled coil</keyword>
<dbReference type="SUPFAM" id="SSF103190">
    <property type="entry name" value="Sensory domain-like"/>
    <property type="match status" value="1"/>
</dbReference>
<dbReference type="PANTHER" id="PTHR43531">
    <property type="entry name" value="PROTEIN ICFG"/>
    <property type="match status" value="1"/>
</dbReference>
<keyword evidence="1" id="KW-0145">Chemotaxis</keyword>
<sequence length="632" mass="69664">MKKMKDIDIGIRLNVLLAATMAIIVILLGIYIVSKEKAEIIKLTDARMKEQVDDLSKIIENEIQQQQEKVNIGMQYTEHYFKNLGEIQISDDDVQFNAINQITKQSTPVQSNEWLLNGETIQKSNAIVDSIANNIGGTVTIFQRIPQGFLRVSTNVMKENGERATGTYIPNNSEVIRTILKGETYYGRAFVVNDWYLTGYAPISKNNEIIGIIYYGIPEKNLAGLRELFKNKEYFKSGYPFLVGQDGTFIIHPSKEGENQSGQTFFQQLINSKENSGKTRYEWEGETKYQYYKYIDIIDAYVSVSIYEDELLDLINQTRNSIIIALILGLGVFIFINTTISRAITKGIRKALSLAESIASGDLNTSIELDQNDEIGRLAKALNSMTTKLNEIIGGITVSADNIALASQQMSSASEQLSQGANEQASSIEEVSSTMEEISANIGQNTQNAKQTESMSKENLSSIHDTSDKTGKSLKASEVIAEKITVINDIAFQTNILALNAAVEAARAGTEGRGFSVVATEVRKLAEKSKQAADEIVALGQDNLLLANEAGQVLMQTVPKLENTTQLIQEISAASMEQNSGVDQVNSAIQELNNITQQNASSSEELAANAEELAGQAEQLKEAIAFFNYQQK</sequence>
<reference evidence="8 9" key="1">
    <citation type="submission" date="2018-05" db="EMBL/GenBank/DDBJ databases">
        <title>Marinilabilia rubrum sp. nov., isolated from saltern sediment.</title>
        <authorList>
            <person name="Zhang R."/>
        </authorList>
    </citation>
    <scope>NUCLEOTIDE SEQUENCE [LARGE SCALE GENOMIC DNA]</scope>
    <source>
        <strain evidence="8 9">WTE16</strain>
    </source>
</reference>
<evidence type="ECO:0000313" key="9">
    <source>
        <dbReference type="Proteomes" id="UP000244956"/>
    </source>
</evidence>
<organism evidence="8 9">
    <name type="scientific">Marinilabilia rubra</name>
    <dbReference type="NCBI Taxonomy" id="2162893"/>
    <lineage>
        <taxon>Bacteria</taxon>
        <taxon>Pseudomonadati</taxon>
        <taxon>Bacteroidota</taxon>
        <taxon>Bacteroidia</taxon>
        <taxon>Marinilabiliales</taxon>
        <taxon>Marinilabiliaceae</taxon>
        <taxon>Marinilabilia</taxon>
    </lineage>
</organism>
<dbReference type="PANTHER" id="PTHR43531:SF11">
    <property type="entry name" value="METHYL-ACCEPTING CHEMOTAXIS PROTEIN 3"/>
    <property type="match status" value="1"/>
</dbReference>
<name>A0A2U2B4B9_9BACT</name>